<reference evidence="2" key="1">
    <citation type="submission" date="2014-09" db="EMBL/GenBank/DDBJ databases">
        <authorList>
            <person name="Magalhaes I.L.F."/>
            <person name="Oliveira U."/>
            <person name="Santos F.R."/>
            <person name="Vidigal T.H.D.A."/>
            <person name="Brescovit A.D."/>
            <person name="Santos A.J."/>
        </authorList>
    </citation>
    <scope>NUCLEOTIDE SEQUENCE</scope>
    <source>
        <tissue evidence="2">Shoot tissue taken approximately 20 cm above the soil surface</tissue>
    </source>
</reference>
<evidence type="ECO:0000256" key="1">
    <source>
        <dbReference type="SAM" id="MobiDB-lite"/>
    </source>
</evidence>
<sequence length="66" mass="7079">MDTAGASEHRVERPDAPVGEELVGRRGGARGGVPTDERELELELPLVGLVPRVKRGSVVGEGHLRR</sequence>
<proteinExistence type="predicted"/>
<dbReference type="EMBL" id="GBRH01172234">
    <property type="protein sequence ID" value="JAE25662.1"/>
    <property type="molecule type" value="Transcribed_RNA"/>
</dbReference>
<protein>
    <submittedName>
        <fullName evidence="2">Uncharacterized protein</fullName>
    </submittedName>
</protein>
<organism evidence="2">
    <name type="scientific">Arundo donax</name>
    <name type="common">Giant reed</name>
    <name type="synonym">Donax arundinaceus</name>
    <dbReference type="NCBI Taxonomy" id="35708"/>
    <lineage>
        <taxon>Eukaryota</taxon>
        <taxon>Viridiplantae</taxon>
        <taxon>Streptophyta</taxon>
        <taxon>Embryophyta</taxon>
        <taxon>Tracheophyta</taxon>
        <taxon>Spermatophyta</taxon>
        <taxon>Magnoliopsida</taxon>
        <taxon>Liliopsida</taxon>
        <taxon>Poales</taxon>
        <taxon>Poaceae</taxon>
        <taxon>PACMAD clade</taxon>
        <taxon>Arundinoideae</taxon>
        <taxon>Arundineae</taxon>
        <taxon>Arundo</taxon>
    </lineage>
</organism>
<name>A0A0A9GMH4_ARUDO</name>
<dbReference type="AlphaFoldDB" id="A0A0A9GMH4"/>
<evidence type="ECO:0000313" key="2">
    <source>
        <dbReference type="EMBL" id="JAE25662.1"/>
    </source>
</evidence>
<accession>A0A0A9GMH4</accession>
<feature type="region of interest" description="Disordered" evidence="1">
    <location>
        <begin position="1"/>
        <end position="35"/>
    </location>
</feature>
<reference evidence="2" key="2">
    <citation type="journal article" date="2015" name="Data Brief">
        <title>Shoot transcriptome of the giant reed, Arundo donax.</title>
        <authorList>
            <person name="Barrero R.A."/>
            <person name="Guerrero F.D."/>
            <person name="Moolhuijzen P."/>
            <person name="Goolsby J.A."/>
            <person name="Tidwell J."/>
            <person name="Bellgard S.E."/>
            <person name="Bellgard M.I."/>
        </authorList>
    </citation>
    <scope>NUCLEOTIDE SEQUENCE</scope>
    <source>
        <tissue evidence="2">Shoot tissue taken approximately 20 cm above the soil surface</tissue>
    </source>
</reference>